<dbReference type="AlphaFoldDB" id="A0A3N6LWB9"/>
<dbReference type="InterPro" id="IPR045079">
    <property type="entry name" value="Oxoprolinase-like"/>
</dbReference>
<protein>
    <submittedName>
        <fullName evidence="2">Hydantoinase B/oxoprolinase family protein</fullName>
    </submittedName>
</protein>
<dbReference type="Proteomes" id="UP000282323">
    <property type="component" value="Unassembled WGS sequence"/>
</dbReference>
<gene>
    <name evidence="2" type="ORF">EA473_10465</name>
</gene>
<name>A0A3N6LWB9_NATCH</name>
<organism evidence="2 3">
    <name type="scientific">Natrarchaeobius chitinivorans</name>
    <dbReference type="NCBI Taxonomy" id="1679083"/>
    <lineage>
        <taxon>Archaea</taxon>
        <taxon>Methanobacteriati</taxon>
        <taxon>Methanobacteriota</taxon>
        <taxon>Stenosarchaea group</taxon>
        <taxon>Halobacteria</taxon>
        <taxon>Halobacteriales</taxon>
        <taxon>Natrialbaceae</taxon>
        <taxon>Natrarchaeobius</taxon>
    </lineage>
</organism>
<evidence type="ECO:0000259" key="1">
    <source>
        <dbReference type="Pfam" id="PF02538"/>
    </source>
</evidence>
<reference evidence="2 3" key="1">
    <citation type="submission" date="2018-10" db="EMBL/GenBank/DDBJ databases">
        <title>Natrarchaeobius chitinivorans gen. nov., sp. nov., and Natrarchaeobius haloalkaliphilus sp. nov., alkaliphilic, chitin-utilizing haloarchaea from hypersaline alkaline lakes.</title>
        <authorList>
            <person name="Sorokin D.Y."/>
            <person name="Elcheninov A.G."/>
            <person name="Kostrikina N.A."/>
            <person name="Bale N.J."/>
            <person name="Sinninghe Damste J.S."/>
            <person name="Khijniak T.V."/>
            <person name="Kublanov I.V."/>
            <person name="Toshchakov S.V."/>
        </authorList>
    </citation>
    <scope>NUCLEOTIDE SEQUENCE [LARGE SCALE GENOMIC DNA]</scope>
    <source>
        <strain evidence="2 3">AArcht4T</strain>
    </source>
</reference>
<feature type="domain" description="Hydantoinase B/oxoprolinase" evidence="1">
    <location>
        <begin position="7"/>
        <end position="524"/>
    </location>
</feature>
<comment type="caution">
    <text evidence="2">The sequence shown here is derived from an EMBL/GenBank/DDBJ whole genome shotgun (WGS) entry which is preliminary data.</text>
</comment>
<dbReference type="RefSeq" id="WP_124195569.1">
    <property type="nucleotide sequence ID" value="NZ_REGA01000007.1"/>
</dbReference>
<dbReference type="GO" id="GO:0006749">
    <property type="term" value="P:glutathione metabolic process"/>
    <property type="evidence" value="ECO:0007669"/>
    <property type="project" value="TreeGrafter"/>
</dbReference>
<proteinExistence type="predicted"/>
<evidence type="ECO:0000313" key="3">
    <source>
        <dbReference type="Proteomes" id="UP000282323"/>
    </source>
</evidence>
<dbReference type="EMBL" id="REGA01000007">
    <property type="protein sequence ID" value="RQG94913.1"/>
    <property type="molecule type" value="Genomic_DNA"/>
</dbReference>
<sequence length="570" mass="62476">MTETDVDPATVEVIRNYLTSAASEMQRTLIRTAYNTIIYEIKDFGLSLYDADLNLVADSPGLTLFLGANDYSLEKGVEHVGEDNFEEGDVVIMNYPYWSSGHTLDVCVIMPIFVASELKGYAVSRAHLLDMGQKDPGYVLDSTDVHQEGLLFPGTKLYEAGELDEEIRDLLRFNTRVPDKVIGDINAQVAALRTGTKRFQELYERYGSETVEASIDRILEYGEQSAHDAVEELPDGTWSAVDYADGAVDDDELLRIETTVTIDGDEMIVDFAGSSDQIDAPFNVPIGMTRTVARLCLKTITTPDEESNAGHYAPLTVEVPEDNLYNPSYPAPTFAVWPAMLAVDVVYKALAKGMPERIPASSGGDILSVTIYGEHPETGKQIVEATNQGVGWGATAERDGESALMHISETMVQNIPIEVLENKAPVEIDRLSLRQDSGGPGRNRGGLGIRRDFRFTDEIGALSIIQKTETDGWGLDGGKPGAKNAVVLYPGTDRERRTGMMRETFQPGEALSNQSAGGGGYGDPYERDPERVLADVVDGYVSREGAREEYGVVVTEELEIDRDATKARRE</sequence>
<dbReference type="PANTHER" id="PTHR11365:SF23">
    <property type="entry name" value="HYPOTHETICAL 5-OXOPROLINASE (EUROFUNG)-RELATED"/>
    <property type="match status" value="1"/>
</dbReference>
<keyword evidence="3" id="KW-1185">Reference proteome</keyword>
<dbReference type="Pfam" id="PF02538">
    <property type="entry name" value="Hydantoinase_B"/>
    <property type="match status" value="1"/>
</dbReference>
<dbReference type="GO" id="GO:0005829">
    <property type="term" value="C:cytosol"/>
    <property type="evidence" value="ECO:0007669"/>
    <property type="project" value="TreeGrafter"/>
</dbReference>
<dbReference type="InterPro" id="IPR003692">
    <property type="entry name" value="Hydantoinase_B"/>
</dbReference>
<dbReference type="PANTHER" id="PTHR11365">
    <property type="entry name" value="5-OXOPROLINASE RELATED"/>
    <property type="match status" value="1"/>
</dbReference>
<evidence type="ECO:0000313" key="2">
    <source>
        <dbReference type="EMBL" id="RQG94913.1"/>
    </source>
</evidence>
<dbReference type="GO" id="GO:0017168">
    <property type="term" value="F:5-oxoprolinase (ATP-hydrolyzing) activity"/>
    <property type="evidence" value="ECO:0007669"/>
    <property type="project" value="TreeGrafter"/>
</dbReference>
<dbReference type="OrthoDB" id="8261at2157"/>
<accession>A0A3N6LWB9</accession>